<keyword evidence="2" id="KW-1185">Reference proteome</keyword>
<reference evidence="1" key="1">
    <citation type="submission" date="2025-08" db="UniProtKB">
        <authorList>
            <consortium name="Ensembl"/>
        </authorList>
    </citation>
    <scope>IDENTIFICATION</scope>
</reference>
<dbReference type="Proteomes" id="UP000694403">
    <property type="component" value="Unplaced"/>
</dbReference>
<name>A0A8C3RW93_CHESE</name>
<reference evidence="1" key="2">
    <citation type="submission" date="2025-09" db="UniProtKB">
        <authorList>
            <consortium name="Ensembl"/>
        </authorList>
    </citation>
    <scope>IDENTIFICATION</scope>
</reference>
<dbReference type="AlphaFoldDB" id="A0A8C3RW93"/>
<sequence length="92" mass="9546">MLPGRVLGCGQCKLVFTVSRGRVKATRVCRNCSEPQPLMTLVRKGSVCAGPAGCCGLGEAATTAVKTKGSPTFLPVCVVFQSCNSPSRSLTI</sequence>
<proteinExistence type="predicted"/>
<accession>A0A8C3RW93</accession>
<protein>
    <submittedName>
        <fullName evidence="1">Uncharacterized protein</fullName>
    </submittedName>
</protein>
<dbReference type="Ensembl" id="ENSCSRT00000005763.1">
    <property type="protein sequence ID" value="ENSCSRP00000005589.1"/>
    <property type="gene ID" value="ENSCSRG00000004204.1"/>
</dbReference>
<organism evidence="1 2">
    <name type="scientific">Chelydra serpentina</name>
    <name type="common">Snapping turtle</name>
    <name type="synonym">Testudo serpentina</name>
    <dbReference type="NCBI Taxonomy" id="8475"/>
    <lineage>
        <taxon>Eukaryota</taxon>
        <taxon>Metazoa</taxon>
        <taxon>Chordata</taxon>
        <taxon>Craniata</taxon>
        <taxon>Vertebrata</taxon>
        <taxon>Euteleostomi</taxon>
        <taxon>Archelosauria</taxon>
        <taxon>Testudinata</taxon>
        <taxon>Testudines</taxon>
        <taxon>Cryptodira</taxon>
        <taxon>Durocryptodira</taxon>
        <taxon>Americhelydia</taxon>
        <taxon>Chelydroidea</taxon>
        <taxon>Chelydridae</taxon>
        <taxon>Chelydra</taxon>
    </lineage>
</organism>
<evidence type="ECO:0000313" key="1">
    <source>
        <dbReference type="Ensembl" id="ENSCSRP00000005589.1"/>
    </source>
</evidence>
<evidence type="ECO:0000313" key="2">
    <source>
        <dbReference type="Proteomes" id="UP000694403"/>
    </source>
</evidence>